<name>A0A2P2CDZ6_9ZZZZ</name>
<dbReference type="PRINTS" id="PR00502">
    <property type="entry name" value="NUDIXFAMILY"/>
</dbReference>
<dbReference type="EMBL" id="CZKA01000067">
    <property type="protein sequence ID" value="CUR60190.1"/>
    <property type="molecule type" value="Genomic_DNA"/>
</dbReference>
<comment type="cofactor">
    <cofactor evidence="1">
        <name>Mg(2+)</name>
        <dbReference type="ChEBI" id="CHEBI:18420"/>
    </cofactor>
</comment>
<dbReference type="PANTHER" id="PTHR43046:SF14">
    <property type="entry name" value="MUTT_NUDIX FAMILY PROTEIN"/>
    <property type="match status" value="1"/>
</dbReference>
<evidence type="ECO:0000256" key="1">
    <source>
        <dbReference type="ARBA" id="ARBA00001946"/>
    </source>
</evidence>
<dbReference type="GO" id="GO:0016787">
    <property type="term" value="F:hydrolase activity"/>
    <property type="evidence" value="ECO:0007669"/>
    <property type="project" value="UniProtKB-KW"/>
</dbReference>
<evidence type="ECO:0000256" key="2">
    <source>
        <dbReference type="ARBA" id="ARBA00022801"/>
    </source>
</evidence>
<sequence length="142" mass="15758">MPDFASVILVDRRGHLLLQERDEHPVIDPDTWSLVGGHLDPGEDFEPAAYRELTEETEIVADPGSLVSWKEFPVRHYSDDDRMAVFAGATRATQDDVVCHEGRQIAFVDPDEVLSLELAPVARTIVSEFLASGLYRSLLAAP</sequence>
<feature type="domain" description="Nudix hydrolase" evidence="3">
    <location>
        <begin position="1"/>
        <end position="131"/>
    </location>
</feature>
<dbReference type="InterPro" id="IPR020476">
    <property type="entry name" value="Nudix_hydrolase"/>
</dbReference>
<gene>
    <name evidence="4" type="ORF">NOCA270124</name>
</gene>
<reference evidence="4" key="1">
    <citation type="submission" date="2015-08" db="EMBL/GenBank/DDBJ databases">
        <authorList>
            <person name="Babu N.S."/>
            <person name="Beckwith C.J."/>
            <person name="Beseler K.G."/>
            <person name="Brison A."/>
            <person name="Carone J.V."/>
            <person name="Caskin T.P."/>
            <person name="Diamond M."/>
            <person name="Durham M.E."/>
            <person name="Foxe J.M."/>
            <person name="Go M."/>
            <person name="Henderson B.A."/>
            <person name="Jones I.B."/>
            <person name="McGettigan J.A."/>
            <person name="Micheletti S.J."/>
            <person name="Nasrallah M.E."/>
            <person name="Ortiz D."/>
            <person name="Piller C.R."/>
            <person name="Privatt S.R."/>
            <person name="Schneider S.L."/>
            <person name="Sharp S."/>
            <person name="Smith T.C."/>
            <person name="Stanton J.D."/>
            <person name="Ullery H.E."/>
            <person name="Wilson R.J."/>
            <person name="Serrano M.G."/>
            <person name="Buck G."/>
            <person name="Lee V."/>
            <person name="Wang Y."/>
            <person name="Carvalho R."/>
            <person name="Voegtly L."/>
            <person name="Shi R."/>
            <person name="Duckworth R."/>
            <person name="Johnson A."/>
            <person name="Loviza R."/>
            <person name="Walstead R."/>
            <person name="Shah Z."/>
            <person name="Kiflezghi M."/>
            <person name="Wade K."/>
            <person name="Ball S.L."/>
            <person name="Bradley K.W."/>
            <person name="Asai D.J."/>
            <person name="Bowman C.A."/>
            <person name="Russell D.A."/>
            <person name="Pope W.H."/>
            <person name="Jacobs-Sera D."/>
            <person name="Hendrix R.W."/>
            <person name="Hatfull G.F."/>
        </authorList>
    </citation>
    <scope>NUCLEOTIDE SEQUENCE</scope>
</reference>
<keyword evidence="2 4" id="KW-0378">Hydrolase</keyword>
<evidence type="ECO:0000313" key="4">
    <source>
        <dbReference type="EMBL" id="CUR60190.1"/>
    </source>
</evidence>
<dbReference type="InterPro" id="IPR015797">
    <property type="entry name" value="NUDIX_hydrolase-like_dom_sf"/>
</dbReference>
<dbReference type="Gene3D" id="3.90.79.10">
    <property type="entry name" value="Nucleoside Triphosphate Pyrophosphohydrolase"/>
    <property type="match status" value="1"/>
</dbReference>
<dbReference type="AlphaFoldDB" id="A0A2P2CDZ6"/>
<protein>
    <submittedName>
        <fullName evidence="4">NUDIX hydrolase</fullName>
    </submittedName>
</protein>
<dbReference type="SUPFAM" id="SSF55811">
    <property type="entry name" value="Nudix"/>
    <property type="match status" value="1"/>
</dbReference>
<organism evidence="4">
    <name type="scientific">metagenome</name>
    <dbReference type="NCBI Taxonomy" id="256318"/>
    <lineage>
        <taxon>unclassified sequences</taxon>
        <taxon>metagenomes</taxon>
    </lineage>
</organism>
<dbReference type="Pfam" id="PF00293">
    <property type="entry name" value="NUDIX"/>
    <property type="match status" value="1"/>
</dbReference>
<dbReference type="PANTHER" id="PTHR43046">
    <property type="entry name" value="GDP-MANNOSE MANNOSYL HYDROLASE"/>
    <property type="match status" value="1"/>
</dbReference>
<dbReference type="InterPro" id="IPR000086">
    <property type="entry name" value="NUDIX_hydrolase_dom"/>
</dbReference>
<accession>A0A2P2CDZ6</accession>
<proteinExistence type="predicted"/>
<evidence type="ECO:0000259" key="3">
    <source>
        <dbReference type="PROSITE" id="PS51462"/>
    </source>
</evidence>
<dbReference type="PROSITE" id="PS51462">
    <property type="entry name" value="NUDIX"/>
    <property type="match status" value="1"/>
</dbReference>